<dbReference type="OrthoDB" id="5824383at2"/>
<dbReference type="AlphaFoldDB" id="A0A427U6R7"/>
<name>A0A427U6R7_9VIBR</name>
<evidence type="ECO:0000313" key="4">
    <source>
        <dbReference type="Proteomes" id="UP000565719"/>
    </source>
</evidence>
<gene>
    <name evidence="2" type="ORF">EJA03_04305</name>
    <name evidence="1" type="ORF">F0225_05920</name>
</gene>
<sequence length="149" mass="17111">MQQHSVLFTKVKQHKPNAADESHLLGILTKAHIECLSNVELNQKAVKTMWQALNKTLGAEYAKNFEYQDFHMLILVTHVWLYVQGYLKMDFSLANDHADATAKTMRELSNSDTHKIRAQFLASFYLGNKSSPIASNRISIWNWLKNNFG</sequence>
<protein>
    <submittedName>
        <fullName evidence="2">Uncharacterized protein</fullName>
    </submittedName>
</protein>
<organism evidence="2 3">
    <name type="scientific">Vibrio pectenicida</name>
    <dbReference type="NCBI Taxonomy" id="62763"/>
    <lineage>
        <taxon>Bacteria</taxon>
        <taxon>Pseudomonadati</taxon>
        <taxon>Pseudomonadota</taxon>
        <taxon>Gammaproteobacteria</taxon>
        <taxon>Vibrionales</taxon>
        <taxon>Vibrionaceae</taxon>
        <taxon>Vibrio</taxon>
    </lineage>
</organism>
<reference evidence="1 4" key="2">
    <citation type="submission" date="2019-09" db="EMBL/GenBank/DDBJ databases">
        <title>Draft genome sequencing and comparative genomics of hatchery-associated Vibrios.</title>
        <authorList>
            <person name="Kehlet-Delgado H."/>
            <person name="Mueller R.S."/>
        </authorList>
    </citation>
    <scope>NUCLEOTIDE SEQUENCE [LARGE SCALE GENOMIC DNA]</scope>
    <source>
        <strain evidence="1 4">99-46-Y</strain>
    </source>
</reference>
<evidence type="ECO:0000313" key="3">
    <source>
        <dbReference type="Proteomes" id="UP000269041"/>
    </source>
</evidence>
<dbReference type="Proteomes" id="UP000565719">
    <property type="component" value="Unassembled WGS sequence"/>
</dbReference>
<accession>A0A427U6R7</accession>
<dbReference type="Proteomes" id="UP000269041">
    <property type="component" value="Unassembled WGS sequence"/>
</dbReference>
<dbReference type="EMBL" id="RSFA01000011">
    <property type="protein sequence ID" value="RSD32361.1"/>
    <property type="molecule type" value="Genomic_DNA"/>
</dbReference>
<proteinExistence type="predicted"/>
<evidence type="ECO:0000313" key="2">
    <source>
        <dbReference type="EMBL" id="RSD32361.1"/>
    </source>
</evidence>
<reference evidence="2 3" key="1">
    <citation type="submission" date="2018-12" db="EMBL/GenBank/DDBJ databases">
        <title>Genomic taxonomy of the Vibrionaceae family.</title>
        <authorList>
            <person name="Gomez-Gil B."/>
            <person name="Enciso-Ibarra K."/>
        </authorList>
    </citation>
    <scope>NUCLEOTIDE SEQUENCE [LARGE SCALE GENOMIC DNA]</scope>
    <source>
        <strain evidence="2 3">CAIM 594</strain>
    </source>
</reference>
<evidence type="ECO:0000313" key="1">
    <source>
        <dbReference type="EMBL" id="NOH70879.1"/>
    </source>
</evidence>
<comment type="caution">
    <text evidence="2">The sequence shown here is derived from an EMBL/GenBank/DDBJ whole genome shotgun (WGS) entry which is preliminary data.</text>
</comment>
<keyword evidence="3" id="KW-1185">Reference proteome</keyword>
<dbReference type="EMBL" id="VTXC01000011">
    <property type="protein sequence ID" value="NOH70879.1"/>
    <property type="molecule type" value="Genomic_DNA"/>
</dbReference>